<sequence>MTRINIFKKLKLLEKSIYDDLLNKIKELNLDDETMEKIEQFSVKPNRKAPVTPLEKQCGKLTKKGEKCKIAICYKKTCWAHLTKEEYGVLNMNKKDCGESLGELDKIELEHVLGFEYDKKATTYVENQAKVLPLWKKI</sequence>
<evidence type="ECO:0000313" key="1">
    <source>
        <dbReference type="EMBL" id="KAF6069713.1"/>
    </source>
</evidence>
<dbReference type="Proteomes" id="UP000536275">
    <property type="component" value="Unassembled WGS sequence"/>
</dbReference>
<accession>A0A8H6BXK1</accession>
<protein>
    <submittedName>
        <fullName evidence="1">Uncharacterized protein</fullName>
    </submittedName>
</protein>
<proteinExistence type="predicted"/>
<name>A0A8H6BXK1_CANAX</name>
<dbReference type="EMBL" id="JABWAD010000032">
    <property type="protein sequence ID" value="KAF6069713.1"/>
    <property type="molecule type" value="Genomic_DNA"/>
</dbReference>
<reference evidence="1 2" key="1">
    <citation type="submission" date="2020-03" db="EMBL/GenBank/DDBJ databases">
        <title>FDA dAtabase for Regulatory Grade micrObial Sequences (FDA-ARGOS): Supporting development and validation of Infectious Disease Dx tests.</title>
        <authorList>
            <person name="Campos J."/>
            <person name="Goldberg B."/>
            <person name="Tallon L."/>
            <person name="Sadzewicz L."/>
            <person name="Vavikolanu K."/>
            <person name="Mehta A."/>
            <person name="Aluvathingal J."/>
            <person name="Nadendla S."/>
            <person name="Nandy P."/>
            <person name="Geyer C."/>
            <person name="Yan Y."/>
            <person name="Sichtig H."/>
        </authorList>
    </citation>
    <scope>NUCLEOTIDE SEQUENCE [LARGE SCALE GENOMIC DNA]</scope>
    <source>
        <strain evidence="1 2">FDAARGOS_656</strain>
    </source>
</reference>
<dbReference type="AlphaFoldDB" id="A0A8H6BXK1"/>
<comment type="caution">
    <text evidence="1">The sequence shown here is derived from an EMBL/GenBank/DDBJ whole genome shotgun (WGS) entry which is preliminary data.</text>
</comment>
<evidence type="ECO:0000313" key="2">
    <source>
        <dbReference type="Proteomes" id="UP000536275"/>
    </source>
</evidence>
<gene>
    <name evidence="1" type="ORF">FOB64_002909</name>
</gene>
<organism evidence="1 2">
    <name type="scientific">Candida albicans</name>
    <name type="common">Yeast</name>
    <dbReference type="NCBI Taxonomy" id="5476"/>
    <lineage>
        <taxon>Eukaryota</taxon>
        <taxon>Fungi</taxon>
        <taxon>Dikarya</taxon>
        <taxon>Ascomycota</taxon>
        <taxon>Saccharomycotina</taxon>
        <taxon>Pichiomycetes</taxon>
        <taxon>Debaryomycetaceae</taxon>
        <taxon>Candida/Lodderomyces clade</taxon>
        <taxon>Candida</taxon>
    </lineage>
</organism>